<gene>
    <name evidence="1" type="ORF">Poly30_33750</name>
</gene>
<evidence type="ECO:0008006" key="3">
    <source>
        <dbReference type="Google" id="ProtNLM"/>
    </source>
</evidence>
<dbReference type="OrthoDB" id="277306at2"/>
<accession>A0A518EUR6</accession>
<dbReference type="EMBL" id="CP036434">
    <property type="protein sequence ID" value="QDV07842.1"/>
    <property type="molecule type" value="Genomic_DNA"/>
</dbReference>
<organism evidence="1 2">
    <name type="scientific">Saltatorellus ferox</name>
    <dbReference type="NCBI Taxonomy" id="2528018"/>
    <lineage>
        <taxon>Bacteria</taxon>
        <taxon>Pseudomonadati</taxon>
        <taxon>Planctomycetota</taxon>
        <taxon>Planctomycetia</taxon>
        <taxon>Planctomycetia incertae sedis</taxon>
        <taxon>Saltatorellus</taxon>
    </lineage>
</organism>
<evidence type="ECO:0000313" key="1">
    <source>
        <dbReference type="EMBL" id="QDV07842.1"/>
    </source>
</evidence>
<dbReference type="RefSeq" id="WP_145199445.1">
    <property type="nucleotide sequence ID" value="NZ_CP036434.1"/>
</dbReference>
<name>A0A518EUR6_9BACT</name>
<dbReference type="Proteomes" id="UP000320390">
    <property type="component" value="Chromosome"/>
</dbReference>
<protein>
    <recommendedName>
        <fullName evidence="3">SGNH hydrolase-type esterase domain-containing protein</fullName>
    </recommendedName>
</protein>
<dbReference type="AlphaFoldDB" id="A0A518EUR6"/>
<proteinExistence type="predicted"/>
<evidence type="ECO:0000313" key="2">
    <source>
        <dbReference type="Proteomes" id="UP000320390"/>
    </source>
</evidence>
<dbReference type="SUPFAM" id="SSF52266">
    <property type="entry name" value="SGNH hydrolase"/>
    <property type="match status" value="1"/>
</dbReference>
<sequence>MKRRLLALTIALVAAALFLEIGLRVLLFGGVGPGWALRRPSRFADYQSDEDYYKLARLWRQGAGRERPQRYHPSLGWVSNAIDPVTLTHSSDGQREGRQLVLLYGDSYSHCVTPVGTRFEDLIHRSDPPNPLHLLNFGVSGYGLDQTTMLFEATIDSHAHAAPVVLIGVFVDDDLDRCVLEMRGFPKPVFQLDDEGLRPSGIPAPTLAEYLEQHPLGIRSYLARFLTHGPLRHTGLGPSSHEDEKSALAVALTHRLIDGLEERSLRAGFVLFEGEARTATSAPVNDWRMTTLVQTLRQRDVPFIRPSEALRAKGAAEERDVRGFFGQGGELSDHYTPEANAVVAAVLEEFVLQLEAR</sequence>
<keyword evidence="2" id="KW-1185">Reference proteome</keyword>
<reference evidence="1 2" key="1">
    <citation type="submission" date="2019-02" db="EMBL/GenBank/DDBJ databases">
        <title>Deep-cultivation of Planctomycetes and their phenomic and genomic characterization uncovers novel biology.</title>
        <authorList>
            <person name="Wiegand S."/>
            <person name="Jogler M."/>
            <person name="Boedeker C."/>
            <person name="Pinto D."/>
            <person name="Vollmers J."/>
            <person name="Rivas-Marin E."/>
            <person name="Kohn T."/>
            <person name="Peeters S.H."/>
            <person name="Heuer A."/>
            <person name="Rast P."/>
            <person name="Oberbeckmann S."/>
            <person name="Bunk B."/>
            <person name="Jeske O."/>
            <person name="Meyerdierks A."/>
            <person name="Storesund J.E."/>
            <person name="Kallscheuer N."/>
            <person name="Luecker S."/>
            <person name="Lage O.M."/>
            <person name="Pohl T."/>
            <person name="Merkel B.J."/>
            <person name="Hornburger P."/>
            <person name="Mueller R.-W."/>
            <person name="Bruemmer F."/>
            <person name="Labrenz M."/>
            <person name="Spormann A.M."/>
            <person name="Op den Camp H."/>
            <person name="Overmann J."/>
            <person name="Amann R."/>
            <person name="Jetten M.S.M."/>
            <person name="Mascher T."/>
            <person name="Medema M.H."/>
            <person name="Devos D.P."/>
            <person name="Kaster A.-K."/>
            <person name="Ovreas L."/>
            <person name="Rohde M."/>
            <person name="Galperin M.Y."/>
            <person name="Jogler C."/>
        </authorList>
    </citation>
    <scope>NUCLEOTIDE SEQUENCE [LARGE SCALE GENOMIC DNA]</scope>
    <source>
        <strain evidence="1 2">Poly30</strain>
    </source>
</reference>